<proteinExistence type="predicted"/>
<protein>
    <submittedName>
        <fullName evidence="1">Uncharacterized protein</fullName>
    </submittedName>
</protein>
<evidence type="ECO:0000313" key="2">
    <source>
        <dbReference type="Proteomes" id="UP000887013"/>
    </source>
</evidence>
<dbReference type="AlphaFoldDB" id="A0A8X6ND91"/>
<reference evidence="1" key="1">
    <citation type="submission" date="2020-08" db="EMBL/GenBank/DDBJ databases">
        <title>Multicomponent nature underlies the extraordinary mechanical properties of spider dragline silk.</title>
        <authorList>
            <person name="Kono N."/>
            <person name="Nakamura H."/>
            <person name="Mori M."/>
            <person name="Yoshida Y."/>
            <person name="Ohtoshi R."/>
            <person name="Malay A.D."/>
            <person name="Moran D.A.P."/>
            <person name="Tomita M."/>
            <person name="Numata K."/>
            <person name="Arakawa K."/>
        </authorList>
    </citation>
    <scope>NUCLEOTIDE SEQUENCE</scope>
</reference>
<organism evidence="1 2">
    <name type="scientific">Nephila pilipes</name>
    <name type="common">Giant wood spider</name>
    <name type="synonym">Nephila maculata</name>
    <dbReference type="NCBI Taxonomy" id="299642"/>
    <lineage>
        <taxon>Eukaryota</taxon>
        <taxon>Metazoa</taxon>
        <taxon>Ecdysozoa</taxon>
        <taxon>Arthropoda</taxon>
        <taxon>Chelicerata</taxon>
        <taxon>Arachnida</taxon>
        <taxon>Araneae</taxon>
        <taxon>Araneomorphae</taxon>
        <taxon>Entelegynae</taxon>
        <taxon>Araneoidea</taxon>
        <taxon>Nephilidae</taxon>
        <taxon>Nephila</taxon>
    </lineage>
</organism>
<dbReference type="EMBL" id="BMAW01056972">
    <property type="protein sequence ID" value="GFT08571.1"/>
    <property type="molecule type" value="Genomic_DNA"/>
</dbReference>
<sequence>MANTAADFSALASLSKALHNERYPVYRKNKISIEVSLASHTHQVPQVPFPQMLPVIKHIVEKTVPAGAAACAKILAMLLFHTNEMKLSDAMSPYIPRASHAEGT</sequence>
<keyword evidence="2" id="KW-1185">Reference proteome</keyword>
<gene>
    <name evidence="1" type="ORF">NPIL_567851</name>
</gene>
<evidence type="ECO:0000313" key="1">
    <source>
        <dbReference type="EMBL" id="GFT08571.1"/>
    </source>
</evidence>
<name>A0A8X6ND91_NEPPI</name>
<accession>A0A8X6ND91</accession>
<comment type="caution">
    <text evidence="1">The sequence shown here is derived from an EMBL/GenBank/DDBJ whole genome shotgun (WGS) entry which is preliminary data.</text>
</comment>
<dbReference type="Proteomes" id="UP000887013">
    <property type="component" value="Unassembled WGS sequence"/>
</dbReference>